<evidence type="ECO:0000256" key="4">
    <source>
        <dbReference type="ARBA" id="ARBA00023002"/>
    </source>
</evidence>
<accession>A0A9W7GL91</accession>
<dbReference type="PANTHER" id="PTHR12461:SF106">
    <property type="entry name" value="BIFUNCTIONAL PEPTIDASE AND ARGINYL-HYDROXYLASE JMJD5"/>
    <property type="match status" value="1"/>
</dbReference>
<dbReference type="SMART" id="SM00558">
    <property type="entry name" value="JmjC"/>
    <property type="match status" value="1"/>
</dbReference>
<comment type="caution">
    <text evidence="8">The sequence shown here is derived from an EMBL/GenBank/DDBJ whole genome shotgun (WGS) entry which is preliminary data.</text>
</comment>
<feature type="domain" description="JmjC" evidence="7">
    <location>
        <begin position="180"/>
        <end position="400"/>
    </location>
</feature>
<evidence type="ECO:0000256" key="1">
    <source>
        <dbReference type="ARBA" id="ARBA00001954"/>
    </source>
</evidence>
<evidence type="ECO:0000259" key="7">
    <source>
        <dbReference type="PROSITE" id="PS51184"/>
    </source>
</evidence>
<dbReference type="EMBL" id="BRYA01000321">
    <property type="protein sequence ID" value="GMI46969.1"/>
    <property type="molecule type" value="Genomic_DNA"/>
</dbReference>
<dbReference type="PANTHER" id="PTHR12461">
    <property type="entry name" value="HYPOXIA-INDUCIBLE FACTOR 1 ALPHA INHIBITOR-RELATED"/>
    <property type="match status" value="1"/>
</dbReference>
<reference evidence="9" key="1">
    <citation type="journal article" date="2023" name="Commun. Biol.">
        <title>Genome analysis of Parmales, the sister group of diatoms, reveals the evolutionary specialization of diatoms from phago-mixotrophs to photoautotrophs.</title>
        <authorList>
            <person name="Ban H."/>
            <person name="Sato S."/>
            <person name="Yoshikawa S."/>
            <person name="Yamada K."/>
            <person name="Nakamura Y."/>
            <person name="Ichinomiya M."/>
            <person name="Sato N."/>
            <person name="Blanc-Mathieu R."/>
            <person name="Endo H."/>
            <person name="Kuwata A."/>
            <person name="Ogata H."/>
        </authorList>
    </citation>
    <scope>NUCLEOTIDE SEQUENCE [LARGE SCALE GENOMIC DNA]</scope>
</reference>
<evidence type="ECO:0000256" key="2">
    <source>
        <dbReference type="ARBA" id="ARBA00004123"/>
    </source>
</evidence>
<comment type="subcellular location">
    <subcellularLocation>
        <location evidence="2">Nucleus</location>
    </subcellularLocation>
</comment>
<sequence>MAKQNSKRSKNGTIPPSTAVSSLLICIVAVFVVSSYHKLPISTPVSPSSSLDLHSLSLSDPEGLSLRICDCQVEANACSPHLTERTRTPSAREFSDHVQAGIPFIVRGGLGELPEQVKGGSETILEAILFKVDALATSVVRVFERKDKTRHSIKVLMFLRDLLTFNRPVYAPQFPCDDVKSDWDYLGTSRLPSWITTILGESNVCNVWVGKHLPPKAEMRDSIAEKAVTPLHYDHSHNVYGQLEGKKTFTLAPPYLRHLFVPYRTVGGIMQSGSRQQALNVLDVDINASMRQAVKFDSEGGNAVGLTIGTTMIDEGQEDPLLFHNTPSGSTIRDRTKAMTYKELAEISIQVTLEPGDILYIPPYWFHEVESNGLENVAFNHWWNSAGWLDKAMKKIDNIASAEMPMEMPSGADVLPDGSTLFDPSRHEGPVPWNAPQREARTSPRLASLQKDIMRGCKLEDSCEVLEAKERRLGESWEKTWASMNPKYAAALQ</sequence>
<protein>
    <recommendedName>
        <fullName evidence="7">JmjC domain-containing protein</fullName>
    </recommendedName>
</protein>
<dbReference type="PROSITE" id="PS51184">
    <property type="entry name" value="JMJC"/>
    <property type="match status" value="1"/>
</dbReference>
<comment type="cofactor">
    <cofactor evidence="1">
        <name>Fe(2+)</name>
        <dbReference type="ChEBI" id="CHEBI:29033"/>
    </cofactor>
</comment>
<dbReference type="SUPFAM" id="SSF51197">
    <property type="entry name" value="Clavaminate synthase-like"/>
    <property type="match status" value="1"/>
</dbReference>
<keyword evidence="6" id="KW-0539">Nucleus</keyword>
<name>A0A9W7GL91_9STRA</name>
<dbReference type="Proteomes" id="UP001165065">
    <property type="component" value="Unassembled WGS sequence"/>
</dbReference>
<evidence type="ECO:0000256" key="5">
    <source>
        <dbReference type="ARBA" id="ARBA00023004"/>
    </source>
</evidence>
<evidence type="ECO:0000256" key="3">
    <source>
        <dbReference type="ARBA" id="ARBA00022723"/>
    </source>
</evidence>
<organism evidence="8 9">
    <name type="scientific">Triparma columacea</name>
    <dbReference type="NCBI Taxonomy" id="722753"/>
    <lineage>
        <taxon>Eukaryota</taxon>
        <taxon>Sar</taxon>
        <taxon>Stramenopiles</taxon>
        <taxon>Ochrophyta</taxon>
        <taxon>Bolidophyceae</taxon>
        <taxon>Parmales</taxon>
        <taxon>Triparmaceae</taxon>
        <taxon>Triparma</taxon>
    </lineage>
</organism>
<keyword evidence="4" id="KW-0560">Oxidoreductase</keyword>
<gene>
    <name evidence="8" type="ORF">TrCOL_g1175</name>
</gene>
<dbReference type="OrthoDB" id="415358at2759"/>
<evidence type="ECO:0000256" key="6">
    <source>
        <dbReference type="ARBA" id="ARBA00023242"/>
    </source>
</evidence>
<dbReference type="InterPro" id="IPR003347">
    <property type="entry name" value="JmjC_dom"/>
</dbReference>
<dbReference type="Gene3D" id="2.60.120.10">
    <property type="entry name" value="Jelly Rolls"/>
    <property type="match status" value="1"/>
</dbReference>
<dbReference type="AlphaFoldDB" id="A0A9W7GL91"/>
<dbReference type="GO" id="GO:0046872">
    <property type="term" value="F:metal ion binding"/>
    <property type="evidence" value="ECO:0007669"/>
    <property type="project" value="UniProtKB-KW"/>
</dbReference>
<keyword evidence="9" id="KW-1185">Reference proteome</keyword>
<dbReference type="GO" id="GO:0005634">
    <property type="term" value="C:nucleus"/>
    <property type="evidence" value="ECO:0007669"/>
    <property type="project" value="UniProtKB-SubCell"/>
</dbReference>
<keyword evidence="3" id="KW-0479">Metal-binding</keyword>
<dbReference type="InterPro" id="IPR041667">
    <property type="entry name" value="Cupin_8"/>
</dbReference>
<proteinExistence type="predicted"/>
<dbReference type="InterPro" id="IPR014710">
    <property type="entry name" value="RmlC-like_jellyroll"/>
</dbReference>
<evidence type="ECO:0000313" key="8">
    <source>
        <dbReference type="EMBL" id="GMI46969.1"/>
    </source>
</evidence>
<dbReference type="Pfam" id="PF13621">
    <property type="entry name" value="Cupin_8"/>
    <property type="match status" value="1"/>
</dbReference>
<dbReference type="GO" id="GO:0016491">
    <property type="term" value="F:oxidoreductase activity"/>
    <property type="evidence" value="ECO:0007669"/>
    <property type="project" value="UniProtKB-KW"/>
</dbReference>
<keyword evidence="5" id="KW-0408">Iron</keyword>
<evidence type="ECO:0000313" key="9">
    <source>
        <dbReference type="Proteomes" id="UP001165065"/>
    </source>
</evidence>